<dbReference type="PANTHER" id="PTHR23409">
    <property type="entry name" value="RIBONUCLEOSIDE-DIPHOSPHATE REDUCTASE SMALL CHAIN"/>
    <property type="match status" value="1"/>
</dbReference>
<organism evidence="3">
    <name type="scientific">viral metagenome</name>
    <dbReference type="NCBI Taxonomy" id="1070528"/>
    <lineage>
        <taxon>unclassified sequences</taxon>
        <taxon>metagenomes</taxon>
        <taxon>organismal metagenomes</taxon>
    </lineage>
</organism>
<accession>A0A6C0DYV9</accession>
<dbReference type="InterPro" id="IPR009078">
    <property type="entry name" value="Ferritin-like_SF"/>
</dbReference>
<dbReference type="GO" id="GO:0009263">
    <property type="term" value="P:deoxyribonucleotide biosynthetic process"/>
    <property type="evidence" value="ECO:0007669"/>
    <property type="project" value="InterPro"/>
</dbReference>
<sequence length="377" mass="44226">MTDNQEFIMCDICHIFPCVCSQNITTQEKITKITNLCLDNFDEEEEKRKDKEEELLNEKNYRLAIKPIDNKYKTLWDIYKKYVEAFWTPEMVDFNQDQYDFQKLDPNIQHFIKMVLAFFAGADSIVIENIDSNFTKITVREALVAYSFQESIENIHGEVYADMLINIITNSVERDELINAFKTVPSIKQMIGWGRKWISSKRRLAFSIVAFTIFEGLMFSGAFASIYWLKKILGEDKMKGLVQSNNYIAKDEGMHTTFGFEIYKHIVHKLSNDEMYSIINEAVEISKSFTIDAIKVELIGMNVKLMNKYIEYVADRILVGLGYEKLYNTTIPDQFQFMETIGFLNKDNFFERRSTDYQLAHNSDNKANWEFNTIDNY</sequence>
<dbReference type="Pfam" id="PF00268">
    <property type="entry name" value="Ribonuc_red_sm"/>
    <property type="match status" value="1"/>
</dbReference>
<keyword evidence="2" id="KW-0812">Transmembrane</keyword>
<protein>
    <submittedName>
        <fullName evidence="3">Uncharacterized protein</fullName>
    </submittedName>
</protein>
<proteinExistence type="inferred from homology"/>
<keyword evidence="2" id="KW-0472">Membrane</keyword>
<dbReference type="InterPro" id="IPR012348">
    <property type="entry name" value="RNR-like"/>
</dbReference>
<feature type="transmembrane region" description="Helical" evidence="2">
    <location>
        <begin position="204"/>
        <end position="229"/>
    </location>
</feature>
<dbReference type="AlphaFoldDB" id="A0A6C0DYV9"/>
<dbReference type="InterPro" id="IPR033909">
    <property type="entry name" value="RNR_small"/>
</dbReference>
<name>A0A6C0DYV9_9ZZZZ</name>
<dbReference type="PROSITE" id="PS00368">
    <property type="entry name" value="RIBORED_SMALL"/>
    <property type="match status" value="1"/>
</dbReference>
<dbReference type="InterPro" id="IPR000358">
    <property type="entry name" value="RNR_small_fam"/>
</dbReference>
<comment type="similarity">
    <text evidence="1">Belongs to the ribonucleoside diphosphate reductase small chain family.</text>
</comment>
<keyword evidence="2" id="KW-1133">Transmembrane helix</keyword>
<dbReference type="InterPro" id="IPR030475">
    <property type="entry name" value="RNR_small_AS"/>
</dbReference>
<dbReference type="CDD" id="cd01049">
    <property type="entry name" value="RNRR2"/>
    <property type="match status" value="1"/>
</dbReference>
<dbReference type="Gene3D" id="1.10.620.20">
    <property type="entry name" value="Ribonucleotide Reductase, subunit A"/>
    <property type="match status" value="1"/>
</dbReference>
<dbReference type="PANTHER" id="PTHR23409:SF18">
    <property type="entry name" value="RIBONUCLEOSIDE-DIPHOSPHATE REDUCTASE SUBUNIT M2"/>
    <property type="match status" value="1"/>
</dbReference>
<dbReference type="EMBL" id="MN739696">
    <property type="protein sequence ID" value="QHT21668.1"/>
    <property type="molecule type" value="Genomic_DNA"/>
</dbReference>
<evidence type="ECO:0000256" key="2">
    <source>
        <dbReference type="SAM" id="Phobius"/>
    </source>
</evidence>
<reference evidence="3" key="1">
    <citation type="journal article" date="2020" name="Nature">
        <title>Giant virus diversity and host interactions through global metagenomics.</title>
        <authorList>
            <person name="Schulz F."/>
            <person name="Roux S."/>
            <person name="Paez-Espino D."/>
            <person name="Jungbluth S."/>
            <person name="Walsh D.A."/>
            <person name="Denef V.J."/>
            <person name="McMahon K.D."/>
            <person name="Konstantinidis K.T."/>
            <person name="Eloe-Fadrosh E.A."/>
            <person name="Kyrpides N.C."/>
            <person name="Woyke T."/>
        </authorList>
    </citation>
    <scope>NUCLEOTIDE SEQUENCE</scope>
    <source>
        <strain evidence="3">GVMAG-M-3300023179-103</strain>
    </source>
</reference>
<dbReference type="SUPFAM" id="SSF47240">
    <property type="entry name" value="Ferritin-like"/>
    <property type="match status" value="1"/>
</dbReference>
<evidence type="ECO:0000256" key="1">
    <source>
        <dbReference type="ARBA" id="ARBA00009303"/>
    </source>
</evidence>
<dbReference type="GO" id="GO:0016491">
    <property type="term" value="F:oxidoreductase activity"/>
    <property type="evidence" value="ECO:0007669"/>
    <property type="project" value="InterPro"/>
</dbReference>
<evidence type="ECO:0000313" key="3">
    <source>
        <dbReference type="EMBL" id="QHT21668.1"/>
    </source>
</evidence>